<feature type="transmembrane region" description="Helical" evidence="13">
    <location>
        <begin position="247"/>
        <end position="271"/>
    </location>
</feature>
<feature type="transmembrane region" description="Helical" evidence="13">
    <location>
        <begin position="28"/>
        <end position="53"/>
    </location>
</feature>
<gene>
    <name evidence="14" type="primary">UL10</name>
</gene>
<dbReference type="KEGG" id="vg:19621708"/>
<feature type="transmembrane region" description="Helical" evidence="13">
    <location>
        <begin position="221"/>
        <end position="241"/>
    </location>
</feature>
<dbReference type="HAMAP" id="MF_04035">
    <property type="entry name" value="HSV_GM"/>
    <property type="match status" value="1"/>
</dbReference>
<keyword evidence="15" id="KW-1185">Reference proteome</keyword>
<evidence type="ECO:0000256" key="7">
    <source>
        <dbReference type="ARBA" id="ARBA00022879"/>
    </source>
</evidence>
<feature type="transmembrane region" description="Helical" evidence="13">
    <location>
        <begin position="138"/>
        <end position="157"/>
    </location>
</feature>
<keyword evidence="8 13" id="KW-1133">Transmembrane helix</keyword>
<comment type="function">
    <text evidence="1">Envelope glycoprotein important for virion assembly and egress. Plays a role in the correct incorporation of gH-gL into virion membrane. Directs the glycoprotein N (gN) to the host trans-Golgi network.</text>
</comment>
<keyword evidence="3 13" id="KW-0812">Transmembrane</keyword>
<accession>A0A060Q0U6</accession>
<keyword evidence="2" id="KW-1048">Host nucleus</keyword>
<dbReference type="GeneID" id="19621708"/>
<evidence type="ECO:0000256" key="10">
    <source>
        <dbReference type="ARBA" id="ARBA00023136"/>
    </source>
</evidence>
<keyword evidence="9" id="KW-1039">Host endosome</keyword>
<protein>
    <submittedName>
        <fullName evidence="14">Envelope glycoprotein M</fullName>
    </submittedName>
</protein>
<proteinExistence type="inferred from homology"/>
<feature type="transmembrane region" description="Helical" evidence="13">
    <location>
        <begin position="163"/>
        <end position="180"/>
    </location>
</feature>
<dbReference type="GO" id="GO:0019031">
    <property type="term" value="C:viral envelope"/>
    <property type="evidence" value="ECO:0007669"/>
    <property type="project" value="UniProtKB-KW"/>
</dbReference>
<sequence length="453" mass="49677">MGRSSTRKLGASEPILSPSSAALTSWRVWCVQAGAFVVSVLCLVGLLILAYFFEAGFPCFYATPITYAKVNETAEVRGGVAAALRLNAPSVVGTYGFTAFLLVIAAAYVLTGAATSAYHKPLDVDKRVAAASLVMPQATLILGNVCPWLLQITVLLLSHRVSMLAHLVYIFHFACLAYFTSHFCTRGVFSGTYLRQTHSMMDVAPTHYRVIGPVRAVMTNLLLLGTFLATATTAVSMHAIAVANFNLSAPGVLICVTTLFSILVVFLLLVVEGVLSHYVRVLLGPHLGAIAATGILGVATEHYYNHAYYVTEAQRPGVQTGVRVTLALVAVFALAMALVRCIRAYLYHRRHHTKFFKHMRATKQRARSAIRRAHASLRDSRHKKGAAPRQDSLEPIYSEIRYAGESDVEFDDDEYNDGEPIYDEVPIEPDSVVYAQIKHPARQEPIYDSVPDW</sequence>
<dbReference type="InterPro" id="IPR000785">
    <property type="entry name" value="Herpes_glycop_M"/>
</dbReference>
<keyword evidence="6" id="KW-1043">Host membrane</keyword>
<organism evidence="14 15">
    <name type="scientific">Pteropodid alphaherpesvirus 1</name>
    <dbReference type="NCBI Taxonomy" id="1343901"/>
    <lineage>
        <taxon>Viruses</taxon>
        <taxon>Duplodnaviria</taxon>
        <taxon>Heunggongvirae</taxon>
        <taxon>Peploviricota</taxon>
        <taxon>Herviviricetes</taxon>
        <taxon>Herpesvirales</taxon>
        <taxon>Orthoherpesviridae</taxon>
        <taxon>Alphaherpesvirinae</taxon>
        <taxon>Simplexvirus</taxon>
        <taxon>Simplexvirus pteropodidalpha1</taxon>
    </lineage>
</organism>
<evidence type="ECO:0000256" key="2">
    <source>
        <dbReference type="ARBA" id="ARBA00022562"/>
    </source>
</evidence>
<name>A0A060Q0U6_9ALPH</name>
<evidence type="ECO:0000313" key="15">
    <source>
        <dbReference type="Proteomes" id="UP000173965"/>
    </source>
</evidence>
<keyword evidence="5" id="KW-0946">Virion</keyword>
<evidence type="ECO:0000256" key="4">
    <source>
        <dbReference type="ARBA" id="ARBA00022812"/>
    </source>
</evidence>
<dbReference type="EMBL" id="AB825953">
    <property type="protein sequence ID" value="BAP00689.1"/>
    <property type="molecule type" value="Genomic_DNA"/>
</dbReference>
<keyword evidence="11" id="KW-1015">Disulfide bond</keyword>
<evidence type="ECO:0000313" key="14">
    <source>
        <dbReference type="EMBL" id="BAP00689.1"/>
    </source>
</evidence>
<evidence type="ECO:0000256" key="6">
    <source>
        <dbReference type="ARBA" id="ARBA00022870"/>
    </source>
</evidence>
<dbReference type="PRINTS" id="PR00333">
    <property type="entry name" value="HSVINTEGRLMP"/>
</dbReference>
<evidence type="ECO:0000256" key="5">
    <source>
        <dbReference type="ARBA" id="ARBA00022844"/>
    </source>
</evidence>
<evidence type="ECO:0000256" key="1">
    <source>
        <dbReference type="ARBA" id="ARBA00003017"/>
    </source>
</evidence>
<evidence type="ECO:0000256" key="13">
    <source>
        <dbReference type="SAM" id="Phobius"/>
    </source>
</evidence>
<feature type="transmembrane region" description="Helical" evidence="13">
    <location>
        <begin position="95"/>
        <end position="118"/>
    </location>
</feature>
<feature type="transmembrane region" description="Helical" evidence="13">
    <location>
        <begin position="324"/>
        <end position="346"/>
    </location>
</feature>
<keyword evidence="10 13" id="KW-0472">Membrane</keyword>
<keyword evidence="4" id="KW-1040">Host Golgi apparatus</keyword>
<evidence type="ECO:0000256" key="3">
    <source>
        <dbReference type="ARBA" id="ARBA00022692"/>
    </source>
</evidence>
<evidence type="ECO:0000256" key="11">
    <source>
        <dbReference type="ARBA" id="ARBA00023157"/>
    </source>
</evidence>
<dbReference type="Proteomes" id="UP000173965">
    <property type="component" value="Segment"/>
</dbReference>
<evidence type="ECO:0000256" key="12">
    <source>
        <dbReference type="ARBA" id="ARBA00023180"/>
    </source>
</evidence>
<dbReference type="OrthoDB" id="7915at10239"/>
<evidence type="ECO:0000256" key="8">
    <source>
        <dbReference type="ARBA" id="ARBA00022989"/>
    </source>
</evidence>
<feature type="transmembrane region" description="Helical" evidence="13">
    <location>
        <begin position="283"/>
        <end position="304"/>
    </location>
</feature>
<keyword evidence="12" id="KW-0325">Glycoprotein</keyword>
<dbReference type="RefSeq" id="YP_009042072.1">
    <property type="nucleotide sequence ID" value="NC_024306.1"/>
</dbReference>
<reference evidence="15" key="1">
    <citation type="journal article" date="2014" name="J. Virol.">
        <title>Isolation and characterization of a novel alphaherpesvirus in fruit bats.</title>
        <authorList>
            <person name="Sasaki M."/>
            <person name="Setiyono A."/>
            <person name="Handharyani E."/>
            <person name="Kobayashi S."/>
            <person name="Rahmadani I."/>
            <person name="Taha S."/>
            <person name="Adiani S."/>
            <person name="Subangkit M."/>
            <person name="Nakamura I."/>
            <person name="Sawa H."/>
            <person name="Kimura T."/>
        </authorList>
    </citation>
    <scope>NUCLEOTIDE SEQUENCE [LARGE SCALE GENOMIC DNA]</scope>
</reference>
<keyword evidence="7 14" id="KW-0261">Viral envelope protein</keyword>
<dbReference type="Pfam" id="PF01528">
    <property type="entry name" value="Herpes_glycop"/>
    <property type="match status" value="1"/>
</dbReference>
<evidence type="ECO:0000256" key="9">
    <source>
        <dbReference type="ARBA" id="ARBA00023046"/>
    </source>
</evidence>